<evidence type="ECO:0000313" key="4">
    <source>
        <dbReference type="Proteomes" id="UP000549250"/>
    </source>
</evidence>
<feature type="coiled-coil region" evidence="1">
    <location>
        <begin position="12"/>
        <end position="60"/>
    </location>
</feature>
<evidence type="ECO:0000313" key="3">
    <source>
        <dbReference type="EMBL" id="MBB3103770.1"/>
    </source>
</evidence>
<protein>
    <submittedName>
        <fullName evidence="3">Putative RNase H-like nuclease (RuvC/YqgF family)</fullName>
    </submittedName>
</protein>
<feature type="region of interest" description="Disordered" evidence="2">
    <location>
        <begin position="76"/>
        <end position="97"/>
    </location>
</feature>
<dbReference type="AlphaFoldDB" id="A0A839T4T3"/>
<keyword evidence="4" id="KW-1185">Reference proteome</keyword>
<comment type="caution">
    <text evidence="3">The sequence shown here is derived from an EMBL/GenBank/DDBJ whole genome shotgun (WGS) entry which is preliminary data.</text>
</comment>
<sequence length="97" mass="10880">MAEVAEYPVAEVRGLYRELNMLRAQNSDLKEALETEQARSEALEKDLAAHESALRRVSDLASYMVRCCGGEPMQISVVSESTTKPKKQEPKRGKRRG</sequence>
<evidence type="ECO:0000256" key="2">
    <source>
        <dbReference type="SAM" id="MobiDB-lite"/>
    </source>
</evidence>
<proteinExistence type="predicted"/>
<dbReference type="EMBL" id="JACHXI010000009">
    <property type="protein sequence ID" value="MBB3103770.1"/>
    <property type="molecule type" value="Genomic_DNA"/>
</dbReference>
<name>A0A839T4T3_AZOMA</name>
<organism evidence="3 4">
    <name type="scientific">Azomonas macrocytogenes</name>
    <name type="common">Azotobacter macrocytogenes</name>
    <dbReference type="NCBI Taxonomy" id="69962"/>
    <lineage>
        <taxon>Bacteria</taxon>
        <taxon>Pseudomonadati</taxon>
        <taxon>Pseudomonadota</taxon>
        <taxon>Gammaproteobacteria</taxon>
        <taxon>Pseudomonadales</taxon>
        <taxon>Pseudomonadaceae</taxon>
        <taxon>Azomonas</taxon>
    </lineage>
</organism>
<reference evidence="3 4" key="1">
    <citation type="submission" date="2020-08" db="EMBL/GenBank/DDBJ databases">
        <title>Genomic Encyclopedia of Type Strains, Phase III (KMG-III): the genomes of soil and plant-associated and newly described type strains.</title>
        <authorList>
            <person name="Whitman W."/>
        </authorList>
    </citation>
    <scope>NUCLEOTIDE SEQUENCE [LARGE SCALE GENOMIC DNA]</scope>
    <source>
        <strain evidence="3 4">CECT 4462</strain>
    </source>
</reference>
<evidence type="ECO:0000256" key="1">
    <source>
        <dbReference type="SAM" id="Coils"/>
    </source>
</evidence>
<accession>A0A839T4T3</accession>
<gene>
    <name evidence="3" type="ORF">FHR87_002167</name>
</gene>
<dbReference type="RefSeq" id="WP_183166677.1">
    <property type="nucleotide sequence ID" value="NZ_JACHXI010000009.1"/>
</dbReference>
<dbReference type="Proteomes" id="UP000549250">
    <property type="component" value="Unassembled WGS sequence"/>
</dbReference>
<keyword evidence="1" id="KW-0175">Coiled coil</keyword>